<sequence length="53" mass="6263">VVDIPRQDSSNERVFFLPPNNNWVTESLRNVLYKTLRPGNILFDQLEMKESLE</sequence>
<accession>A0A382CZ89</accession>
<reference evidence="1" key="1">
    <citation type="submission" date="2018-05" db="EMBL/GenBank/DDBJ databases">
        <authorList>
            <person name="Lanie J.A."/>
            <person name="Ng W.-L."/>
            <person name="Kazmierczak K.M."/>
            <person name="Andrzejewski T.M."/>
            <person name="Davidsen T.M."/>
            <person name="Wayne K.J."/>
            <person name="Tettelin H."/>
            <person name="Glass J.I."/>
            <person name="Rusch D."/>
            <person name="Podicherti R."/>
            <person name="Tsui H.-C.T."/>
            <person name="Winkler M.E."/>
        </authorList>
    </citation>
    <scope>NUCLEOTIDE SEQUENCE</scope>
</reference>
<proteinExistence type="predicted"/>
<organism evidence="1">
    <name type="scientific">marine metagenome</name>
    <dbReference type="NCBI Taxonomy" id="408172"/>
    <lineage>
        <taxon>unclassified sequences</taxon>
        <taxon>metagenomes</taxon>
        <taxon>ecological metagenomes</taxon>
    </lineage>
</organism>
<protein>
    <submittedName>
        <fullName evidence="1">Uncharacterized protein</fullName>
    </submittedName>
</protein>
<evidence type="ECO:0000313" key="1">
    <source>
        <dbReference type="EMBL" id="SVB31536.1"/>
    </source>
</evidence>
<gene>
    <name evidence="1" type="ORF">METZ01_LOCUS184390</name>
</gene>
<name>A0A382CZ89_9ZZZZ</name>
<dbReference type="AlphaFoldDB" id="A0A382CZ89"/>
<feature type="non-terminal residue" evidence="1">
    <location>
        <position position="1"/>
    </location>
</feature>
<dbReference type="EMBL" id="UINC01036889">
    <property type="protein sequence ID" value="SVB31536.1"/>
    <property type="molecule type" value="Genomic_DNA"/>
</dbReference>